<dbReference type="OrthoDB" id="9759736at2"/>
<evidence type="ECO:0000256" key="8">
    <source>
        <dbReference type="ARBA" id="ARBA00022833"/>
    </source>
</evidence>
<evidence type="ECO:0000256" key="16">
    <source>
        <dbReference type="RuleBase" id="RU000618"/>
    </source>
</evidence>
<feature type="binding site" evidence="15">
    <location>
        <begin position="34"/>
        <end position="38"/>
    </location>
    <ligand>
        <name>NAD(+)</name>
        <dbReference type="ChEBI" id="CHEBI:57540"/>
    </ligand>
</feature>
<evidence type="ECO:0000256" key="4">
    <source>
        <dbReference type="ARBA" id="ARBA00022598"/>
    </source>
</evidence>
<dbReference type="InterPro" id="IPR013839">
    <property type="entry name" value="DNAligase_adenylation"/>
</dbReference>
<feature type="binding site" evidence="15">
    <location>
        <position position="170"/>
    </location>
    <ligand>
        <name>NAD(+)</name>
        <dbReference type="ChEBI" id="CHEBI:57540"/>
    </ligand>
</feature>
<evidence type="ECO:0000256" key="5">
    <source>
        <dbReference type="ARBA" id="ARBA00022705"/>
    </source>
</evidence>
<dbReference type="InterPro" id="IPR033136">
    <property type="entry name" value="DNA_ligase_CS"/>
</dbReference>
<dbReference type="InterPro" id="IPR004149">
    <property type="entry name" value="Znf_DNAligase_C4"/>
</dbReference>
<protein>
    <recommendedName>
        <fullName evidence="3 15">DNA ligase</fullName>
        <ecNumber evidence="2 15">6.5.1.2</ecNumber>
    </recommendedName>
    <alternativeName>
        <fullName evidence="15">Polydeoxyribonucleotide synthase [NAD(+)]</fullName>
    </alternativeName>
</protein>
<comment type="catalytic activity">
    <reaction evidence="13 15 16">
        <text>NAD(+) + (deoxyribonucleotide)n-3'-hydroxyl + 5'-phospho-(deoxyribonucleotide)m = (deoxyribonucleotide)n+m + AMP + beta-nicotinamide D-nucleotide.</text>
        <dbReference type="EC" id="6.5.1.2"/>
    </reaction>
</comment>
<dbReference type="GO" id="GO:0003911">
    <property type="term" value="F:DNA ligase (NAD+) activity"/>
    <property type="evidence" value="ECO:0007669"/>
    <property type="project" value="UniProtKB-UniRule"/>
</dbReference>
<dbReference type="Gene3D" id="1.10.287.610">
    <property type="entry name" value="Helix hairpin bin"/>
    <property type="match status" value="1"/>
</dbReference>
<keyword evidence="7 15" id="KW-0227">DNA damage</keyword>
<dbReference type="InterPro" id="IPR036420">
    <property type="entry name" value="BRCT_dom_sf"/>
</dbReference>
<comment type="similarity">
    <text evidence="14 15">Belongs to the NAD-dependent DNA ligase family. LigA subfamily.</text>
</comment>
<dbReference type="RefSeq" id="WP_027106581.1">
    <property type="nucleotide sequence ID" value="NZ_AUHP01000014.1"/>
</dbReference>
<dbReference type="PANTHER" id="PTHR23389:SF9">
    <property type="entry name" value="DNA LIGASE"/>
    <property type="match status" value="1"/>
</dbReference>
<dbReference type="SMART" id="SM00532">
    <property type="entry name" value="LIGANc"/>
    <property type="match status" value="1"/>
</dbReference>
<dbReference type="PATRIC" id="fig|1122146.4.peg.201"/>
<dbReference type="PROSITE" id="PS50172">
    <property type="entry name" value="BRCT"/>
    <property type="match status" value="1"/>
</dbReference>
<feature type="active site" description="N6-AMP-lysine intermediate" evidence="15">
    <location>
        <position position="115"/>
    </location>
</feature>
<evidence type="ECO:0000256" key="2">
    <source>
        <dbReference type="ARBA" id="ARBA00012722"/>
    </source>
</evidence>
<dbReference type="Pfam" id="PF12826">
    <property type="entry name" value="HHH_2"/>
    <property type="match status" value="1"/>
</dbReference>
<dbReference type="HAMAP" id="MF_01588">
    <property type="entry name" value="DNA_ligase_A"/>
    <property type="match status" value="1"/>
</dbReference>
<evidence type="ECO:0000313" key="19">
    <source>
        <dbReference type="Proteomes" id="UP000051500"/>
    </source>
</evidence>
<feature type="binding site" evidence="15">
    <location>
        <begin position="83"/>
        <end position="84"/>
    </location>
    <ligand>
        <name>NAD(+)</name>
        <dbReference type="ChEBI" id="CHEBI:57540"/>
    </ligand>
</feature>
<accession>A0A0R2KW84</accession>
<dbReference type="PANTHER" id="PTHR23389">
    <property type="entry name" value="CHROMOSOME TRANSMISSION FIDELITY FACTOR 18"/>
    <property type="match status" value="1"/>
</dbReference>
<feature type="binding site" evidence="15">
    <location>
        <position position="422"/>
    </location>
    <ligand>
        <name>Zn(2+)</name>
        <dbReference type="ChEBI" id="CHEBI:29105"/>
    </ligand>
</feature>
<proteinExistence type="inferred from homology"/>
<dbReference type="SUPFAM" id="SSF50249">
    <property type="entry name" value="Nucleic acid-binding proteins"/>
    <property type="match status" value="1"/>
</dbReference>
<dbReference type="SMART" id="SM00292">
    <property type="entry name" value="BRCT"/>
    <property type="match status" value="1"/>
</dbReference>
<dbReference type="NCBIfam" id="TIGR00575">
    <property type="entry name" value="dnlj"/>
    <property type="match status" value="1"/>
</dbReference>
<evidence type="ECO:0000259" key="17">
    <source>
        <dbReference type="PROSITE" id="PS50172"/>
    </source>
</evidence>
<dbReference type="Pfam" id="PF03119">
    <property type="entry name" value="DNA_ligase_ZBD"/>
    <property type="match status" value="1"/>
</dbReference>
<dbReference type="Proteomes" id="UP000051500">
    <property type="component" value="Unassembled WGS sequence"/>
</dbReference>
<dbReference type="SMART" id="SM00278">
    <property type="entry name" value="HhH1"/>
    <property type="match status" value="3"/>
</dbReference>
<keyword evidence="12 15" id="KW-0464">Manganese</keyword>
<dbReference type="Pfam" id="PF01653">
    <property type="entry name" value="DNA_ligase_aden"/>
    <property type="match status" value="1"/>
</dbReference>
<evidence type="ECO:0000256" key="14">
    <source>
        <dbReference type="ARBA" id="ARBA00060881"/>
    </source>
</evidence>
<keyword evidence="5 15" id="KW-0235">DNA replication</keyword>
<dbReference type="PROSITE" id="PS01055">
    <property type="entry name" value="DNA_LIGASE_N1"/>
    <property type="match status" value="1"/>
</dbReference>
<dbReference type="InterPro" id="IPR012340">
    <property type="entry name" value="NA-bd_OB-fold"/>
</dbReference>
<dbReference type="Gene3D" id="1.10.150.20">
    <property type="entry name" value="5' to 3' exonuclease, C-terminal subdomain"/>
    <property type="match status" value="2"/>
</dbReference>
<feature type="binding site" evidence="15">
    <location>
        <position position="407"/>
    </location>
    <ligand>
        <name>Zn(2+)</name>
        <dbReference type="ChEBI" id="CHEBI:29105"/>
    </ligand>
</feature>
<organism evidence="18 19">
    <name type="scientific">Ligilactobacillus ceti DSM 22408</name>
    <dbReference type="NCBI Taxonomy" id="1122146"/>
    <lineage>
        <taxon>Bacteria</taxon>
        <taxon>Bacillati</taxon>
        <taxon>Bacillota</taxon>
        <taxon>Bacilli</taxon>
        <taxon>Lactobacillales</taxon>
        <taxon>Lactobacillaceae</taxon>
        <taxon>Ligilactobacillus</taxon>
    </lineage>
</organism>
<keyword evidence="19" id="KW-1185">Reference proteome</keyword>
<dbReference type="GO" id="GO:0006260">
    <property type="term" value="P:DNA replication"/>
    <property type="evidence" value="ECO:0007669"/>
    <property type="project" value="UniProtKB-KW"/>
</dbReference>
<keyword evidence="8 15" id="KW-0862">Zinc</keyword>
<evidence type="ECO:0000313" key="18">
    <source>
        <dbReference type="EMBL" id="KRN90557.1"/>
    </source>
</evidence>
<evidence type="ECO:0000256" key="7">
    <source>
        <dbReference type="ARBA" id="ARBA00022763"/>
    </source>
</evidence>
<dbReference type="GO" id="GO:0005829">
    <property type="term" value="C:cytosol"/>
    <property type="evidence" value="ECO:0007669"/>
    <property type="project" value="TreeGrafter"/>
</dbReference>
<dbReference type="Gene3D" id="3.30.470.30">
    <property type="entry name" value="DNA ligase/mRNA capping enzyme"/>
    <property type="match status" value="1"/>
</dbReference>
<keyword evidence="10 15" id="KW-0520">NAD</keyword>
<comment type="caution">
    <text evidence="18">The sequence shown here is derived from an EMBL/GenBank/DDBJ whole genome shotgun (WGS) entry which is preliminary data.</text>
</comment>
<dbReference type="Pfam" id="PF14520">
    <property type="entry name" value="HHH_5"/>
    <property type="match status" value="1"/>
</dbReference>
<dbReference type="SUPFAM" id="SSF56091">
    <property type="entry name" value="DNA ligase/mRNA capping enzyme, catalytic domain"/>
    <property type="match status" value="1"/>
</dbReference>
<dbReference type="InterPro" id="IPR001357">
    <property type="entry name" value="BRCT_dom"/>
</dbReference>
<feature type="binding site" evidence="15">
    <location>
        <position position="404"/>
    </location>
    <ligand>
        <name>Zn(2+)</name>
        <dbReference type="ChEBI" id="CHEBI:29105"/>
    </ligand>
</feature>
<dbReference type="Pfam" id="PF00533">
    <property type="entry name" value="BRCT"/>
    <property type="match status" value="1"/>
</dbReference>
<evidence type="ECO:0000256" key="3">
    <source>
        <dbReference type="ARBA" id="ARBA00013308"/>
    </source>
</evidence>
<dbReference type="Gene3D" id="2.40.50.140">
    <property type="entry name" value="Nucleic acid-binding proteins"/>
    <property type="match status" value="1"/>
</dbReference>
<dbReference type="InterPro" id="IPR001679">
    <property type="entry name" value="DNA_ligase"/>
</dbReference>
<reference evidence="18 19" key="1">
    <citation type="journal article" date="2015" name="Genome Announc.">
        <title>Expanding the biotechnology potential of lactobacilli through comparative genomics of 213 strains and associated genera.</title>
        <authorList>
            <person name="Sun Z."/>
            <person name="Harris H.M."/>
            <person name="McCann A."/>
            <person name="Guo C."/>
            <person name="Argimon S."/>
            <person name="Zhang W."/>
            <person name="Yang X."/>
            <person name="Jeffery I.B."/>
            <person name="Cooney J.C."/>
            <person name="Kagawa T.F."/>
            <person name="Liu W."/>
            <person name="Song Y."/>
            <person name="Salvetti E."/>
            <person name="Wrobel A."/>
            <person name="Rasinkangas P."/>
            <person name="Parkhill J."/>
            <person name="Rea M.C."/>
            <person name="O'Sullivan O."/>
            <person name="Ritari J."/>
            <person name="Douillard F.P."/>
            <person name="Paul Ross R."/>
            <person name="Yang R."/>
            <person name="Briner A.E."/>
            <person name="Felis G.E."/>
            <person name="de Vos W.M."/>
            <person name="Barrangou R."/>
            <person name="Klaenhammer T.R."/>
            <person name="Caufield P.W."/>
            <person name="Cui Y."/>
            <person name="Zhang H."/>
            <person name="O'Toole P.W."/>
        </authorList>
    </citation>
    <scope>NUCLEOTIDE SEQUENCE [LARGE SCALE GENOMIC DNA]</scope>
    <source>
        <strain evidence="18 19">DSM 22408</strain>
    </source>
</reference>
<dbReference type="NCBIfam" id="NF005932">
    <property type="entry name" value="PRK07956.1"/>
    <property type="match status" value="1"/>
</dbReference>
<evidence type="ECO:0000256" key="1">
    <source>
        <dbReference type="ARBA" id="ARBA00004067"/>
    </source>
</evidence>
<dbReference type="SUPFAM" id="SSF52113">
    <property type="entry name" value="BRCT domain"/>
    <property type="match status" value="1"/>
</dbReference>
<feature type="domain" description="BRCT" evidence="17">
    <location>
        <begin position="592"/>
        <end position="672"/>
    </location>
</feature>
<dbReference type="FunFam" id="1.10.150.20:FF:000006">
    <property type="entry name" value="DNA ligase"/>
    <property type="match status" value="1"/>
</dbReference>
<comment type="cofactor">
    <cofactor evidence="15">
        <name>Mg(2+)</name>
        <dbReference type="ChEBI" id="CHEBI:18420"/>
    </cofactor>
    <cofactor evidence="15">
        <name>Mn(2+)</name>
        <dbReference type="ChEBI" id="CHEBI:29035"/>
    </cofactor>
</comment>
<dbReference type="InterPro" id="IPR010994">
    <property type="entry name" value="RuvA_2-like"/>
</dbReference>
<evidence type="ECO:0000256" key="13">
    <source>
        <dbReference type="ARBA" id="ARBA00034005"/>
    </source>
</evidence>
<feature type="binding site" evidence="15">
    <location>
        <position position="113"/>
    </location>
    <ligand>
        <name>NAD(+)</name>
        <dbReference type="ChEBI" id="CHEBI:57540"/>
    </ligand>
</feature>
<dbReference type="EC" id="6.5.1.2" evidence="2 15"/>
<evidence type="ECO:0000256" key="15">
    <source>
        <dbReference type="HAMAP-Rule" id="MF_01588"/>
    </source>
</evidence>
<dbReference type="Pfam" id="PF03120">
    <property type="entry name" value="OB_DNA_ligase"/>
    <property type="match status" value="1"/>
</dbReference>
<keyword evidence="9 15" id="KW-0460">Magnesium</keyword>
<name>A0A0R2KW84_9LACO</name>
<comment type="function">
    <text evidence="1 15">DNA ligase that catalyzes the formation of phosphodiester linkages between 5'-phosphoryl and 3'-hydroxyl groups in double-stranded DNA using NAD as a coenzyme and as the energy source for the reaction. It is essential for DNA replication and repair of damaged DNA.</text>
</comment>
<dbReference type="CDD" id="cd00114">
    <property type="entry name" value="LIGANc"/>
    <property type="match status" value="1"/>
</dbReference>
<dbReference type="Gene3D" id="6.20.10.30">
    <property type="match status" value="1"/>
</dbReference>
<dbReference type="AlphaFoldDB" id="A0A0R2KW84"/>
<dbReference type="InterPro" id="IPR013840">
    <property type="entry name" value="DNAligase_N"/>
</dbReference>
<dbReference type="PIRSF" id="PIRSF001604">
    <property type="entry name" value="LigA"/>
    <property type="match status" value="1"/>
</dbReference>
<dbReference type="GO" id="GO:0046872">
    <property type="term" value="F:metal ion binding"/>
    <property type="evidence" value="ECO:0007669"/>
    <property type="project" value="UniProtKB-KW"/>
</dbReference>
<dbReference type="PROSITE" id="PS01056">
    <property type="entry name" value="DNA_LIGASE_N2"/>
    <property type="match status" value="1"/>
</dbReference>
<keyword evidence="6 15" id="KW-0479">Metal-binding</keyword>
<keyword evidence="11 15" id="KW-0234">DNA repair</keyword>
<feature type="binding site" evidence="15">
    <location>
        <position position="136"/>
    </location>
    <ligand>
        <name>NAD(+)</name>
        <dbReference type="ChEBI" id="CHEBI:57540"/>
    </ligand>
</feature>
<dbReference type="STRING" id="1122146.IV53_GL000199"/>
<dbReference type="FunFam" id="3.30.470.30:FF:000001">
    <property type="entry name" value="DNA ligase"/>
    <property type="match status" value="1"/>
</dbReference>
<dbReference type="InterPro" id="IPR018239">
    <property type="entry name" value="DNA_ligase_AS"/>
</dbReference>
<gene>
    <name evidence="15" type="primary">ligA</name>
    <name evidence="18" type="ORF">IV53_GL000199</name>
</gene>
<keyword evidence="4 15" id="KW-0436">Ligase</keyword>
<dbReference type="InterPro" id="IPR003583">
    <property type="entry name" value="Hlx-hairpin-Hlx_DNA-bd_motif"/>
</dbReference>
<dbReference type="GO" id="GO:0003677">
    <property type="term" value="F:DNA binding"/>
    <property type="evidence" value="ECO:0007669"/>
    <property type="project" value="InterPro"/>
</dbReference>
<sequence length="672" mass="74683">MEQQAIKAELAQIKANLQQWNYEYYVLDQPTVEDALYDQTYQRLIELETAYPDLVTADSPTQRVGGEILTHFNKVSHQIPMLSLGDVFSKDELQSYILKNQSQGAKNLAYTCELKIDGLAISLTYEKGVFVKGSTRGNGMVGEDITQNLKTIQAIPLTLPEPIDLEVRGECYMPKKAFVQLNERREEAGQAIFANPRNAAAGSLRQLDTSVTAARNLNTFIYYLMEPEKLGLKTQSQALEKLAQLGFKVNPEYQVVTTEAEIYAYLDEYQAKRAQLPYDIDGVVLKLNDFALQRELGNTVKVPRWAIAYKFPPDQQETKVLDIEWTVGRTGAVTPTAVMEPVLLAGSMVARASLHNPEYLQEKDIRLGDTVLLHKAGDIIPEIARVVLDKRPKTSEPYVVPTHCPQCQALLVHLDDEVALRCINPKCPALIKESLTHFVSRDAMNIAGLGGKIIERLYDEKLISDVADLYTLDYAELLQLEKFQEKSAQNLLAAIADSRQNSLEKLIFGLGIRHVGAKGAKILAQTFLDLETLMKATQPEIAEIPGIGDVIADSVVTYFSDANVQSLIQELKEQGLNFKYLGKTLTEIQAEAQTSYFAGLTVVLTGTLEQMKRSDAKKWLEEQGAKVTGSVSKKTNLLIAGKSAGSKLTKAQDLGLDIMDEAQFIAKMEENK</sequence>
<dbReference type="InterPro" id="IPR004150">
    <property type="entry name" value="NAD_DNA_ligase_OB"/>
</dbReference>
<evidence type="ECO:0000256" key="11">
    <source>
        <dbReference type="ARBA" id="ARBA00023204"/>
    </source>
</evidence>
<evidence type="ECO:0000256" key="9">
    <source>
        <dbReference type="ARBA" id="ARBA00022842"/>
    </source>
</evidence>
<dbReference type="SUPFAM" id="SSF47781">
    <property type="entry name" value="RuvA domain 2-like"/>
    <property type="match status" value="1"/>
</dbReference>
<dbReference type="GO" id="GO:0006281">
    <property type="term" value="P:DNA repair"/>
    <property type="evidence" value="ECO:0007669"/>
    <property type="project" value="UniProtKB-KW"/>
</dbReference>
<dbReference type="InterPro" id="IPR041663">
    <property type="entry name" value="DisA/LigA_HHH"/>
</dbReference>
<evidence type="ECO:0000256" key="10">
    <source>
        <dbReference type="ARBA" id="ARBA00023027"/>
    </source>
</evidence>
<dbReference type="FunFam" id="2.40.50.140:FF:000012">
    <property type="entry name" value="DNA ligase"/>
    <property type="match status" value="1"/>
</dbReference>
<feature type="binding site" evidence="15">
    <location>
        <position position="427"/>
    </location>
    <ligand>
        <name>Zn(2+)</name>
        <dbReference type="ChEBI" id="CHEBI:29105"/>
    </ligand>
</feature>
<feature type="binding site" evidence="15">
    <location>
        <position position="310"/>
    </location>
    <ligand>
        <name>NAD(+)</name>
        <dbReference type="ChEBI" id="CHEBI:57540"/>
    </ligand>
</feature>
<dbReference type="EMBL" id="JQBZ01000002">
    <property type="protein sequence ID" value="KRN90557.1"/>
    <property type="molecule type" value="Genomic_DNA"/>
</dbReference>
<dbReference type="CDD" id="cd17748">
    <property type="entry name" value="BRCT_DNA_ligase_like"/>
    <property type="match status" value="1"/>
</dbReference>
<dbReference type="eggNOG" id="COG0272">
    <property type="taxonomic scope" value="Bacteria"/>
</dbReference>
<dbReference type="Gene3D" id="3.40.50.10190">
    <property type="entry name" value="BRCT domain"/>
    <property type="match status" value="1"/>
</dbReference>
<evidence type="ECO:0000256" key="6">
    <source>
        <dbReference type="ARBA" id="ARBA00022723"/>
    </source>
</evidence>
<feature type="binding site" evidence="15">
    <location>
        <position position="286"/>
    </location>
    <ligand>
        <name>NAD(+)</name>
        <dbReference type="ChEBI" id="CHEBI:57540"/>
    </ligand>
</feature>
<evidence type="ECO:0000256" key="12">
    <source>
        <dbReference type="ARBA" id="ARBA00023211"/>
    </source>
</evidence>
<dbReference type="FunFam" id="1.10.150.20:FF:000007">
    <property type="entry name" value="DNA ligase"/>
    <property type="match status" value="1"/>
</dbReference>